<evidence type="ECO:0000256" key="1">
    <source>
        <dbReference type="ARBA" id="ARBA00004328"/>
    </source>
</evidence>
<dbReference type="Gene3D" id="3.30.2400.10">
    <property type="entry name" value="Major capsid protein gp5"/>
    <property type="match status" value="1"/>
</dbReference>
<name>A0A495DL02_9PROT</name>
<evidence type="ECO:0000256" key="2">
    <source>
        <dbReference type="SAM" id="MobiDB-lite"/>
    </source>
</evidence>
<dbReference type="SUPFAM" id="SSF56563">
    <property type="entry name" value="Major capsid protein gp5"/>
    <property type="match status" value="1"/>
</dbReference>
<dbReference type="RefSeq" id="WP_121209568.1">
    <property type="nucleotide sequence ID" value="NZ_RBIM01000001.1"/>
</dbReference>
<dbReference type="Pfam" id="PF05065">
    <property type="entry name" value="Phage_capsid"/>
    <property type="match status" value="1"/>
</dbReference>
<dbReference type="OrthoDB" id="637859at2"/>
<accession>A0A495DL02</accession>
<feature type="domain" description="Phage capsid-like C-terminal" evidence="3">
    <location>
        <begin position="190"/>
        <end position="437"/>
    </location>
</feature>
<dbReference type="Proteomes" id="UP000273675">
    <property type="component" value="Unassembled WGS sequence"/>
</dbReference>
<gene>
    <name evidence="4" type="ORF">C7435_0021</name>
</gene>
<feature type="region of interest" description="Disordered" evidence="2">
    <location>
        <begin position="84"/>
        <end position="108"/>
    </location>
</feature>
<dbReference type="Gene3D" id="3.30.2320.10">
    <property type="entry name" value="hypothetical protein PF0899 domain"/>
    <property type="match status" value="1"/>
</dbReference>
<comment type="subcellular location">
    <subcellularLocation>
        <location evidence="1">Virion</location>
    </subcellularLocation>
</comment>
<organism evidence="4 5">
    <name type="scientific">Maricaulis maris</name>
    <dbReference type="NCBI Taxonomy" id="74318"/>
    <lineage>
        <taxon>Bacteria</taxon>
        <taxon>Pseudomonadati</taxon>
        <taxon>Pseudomonadota</taxon>
        <taxon>Alphaproteobacteria</taxon>
        <taxon>Maricaulales</taxon>
        <taxon>Maricaulaceae</taxon>
        <taxon>Maricaulis</taxon>
    </lineage>
</organism>
<dbReference type="InterPro" id="IPR024455">
    <property type="entry name" value="Phage_capsid"/>
</dbReference>
<evidence type="ECO:0000259" key="3">
    <source>
        <dbReference type="Pfam" id="PF05065"/>
    </source>
</evidence>
<evidence type="ECO:0000313" key="4">
    <source>
        <dbReference type="EMBL" id="RKR03585.1"/>
    </source>
</evidence>
<reference evidence="4 5" key="1">
    <citation type="submission" date="2018-10" db="EMBL/GenBank/DDBJ databases">
        <title>Genomic Encyclopedia of Type Strains, Phase IV (KMG-IV): sequencing the most valuable type-strain genomes for metagenomic binning, comparative biology and taxonomic classification.</title>
        <authorList>
            <person name="Goeker M."/>
        </authorList>
    </citation>
    <scope>NUCLEOTIDE SEQUENCE [LARGE SCALE GENOMIC DNA]</scope>
    <source>
        <strain evidence="4 5">DSM 4734</strain>
    </source>
</reference>
<dbReference type="EMBL" id="RBIM01000001">
    <property type="protein sequence ID" value="RKR03585.1"/>
    <property type="molecule type" value="Genomic_DNA"/>
</dbReference>
<dbReference type="AlphaFoldDB" id="A0A495DL02"/>
<sequence>MTTLTAARDKFAALQASLGTVFTEAKTSDGQYDFQKVAKETLQASLGMDAKAHSTIDVVKRINEKNAELDEAATAVEALEAAEKAASSHSDREKAVRGLPMPGGDKARSDSAVQQLKALGDMVSDEKAYRDWVERGAPDGITLQFDEYLPSDMLAKGLSINTIGSKAAMTTSAGWAPESVRLPGFVEAATRPVQLLDIVPMARTGQAAIPYMEETTRNHGAAEVAEGGDYGEAEFVLTEKNGTIVKIGTSIPVTDEQLEDVDQSQSYINSRLVFGIRQRLDGQILVGNGTTPNMRGLKNTVGIQTQAKGADPVPDVFYKAMTKIRVTGRAIPTHHVINPTDWQGVRLMRTADGVYIWGNPSEAGPERLWGLPVVQCDADAAGTGYVGAFNPAFVSLFERRGVDVQVGFVGSQFTKGQRTIRADTRMGIVFFRPAAFCSCTGL</sequence>
<dbReference type="InterPro" id="IPR054612">
    <property type="entry name" value="Phage_capsid-like_C"/>
</dbReference>
<protein>
    <submittedName>
        <fullName evidence="4">HK97 family phage major capsid protein</fullName>
    </submittedName>
</protein>
<proteinExistence type="predicted"/>
<dbReference type="NCBIfam" id="TIGR01554">
    <property type="entry name" value="major_cap_HK97"/>
    <property type="match status" value="1"/>
</dbReference>
<evidence type="ECO:0000313" key="5">
    <source>
        <dbReference type="Proteomes" id="UP000273675"/>
    </source>
</evidence>
<comment type="caution">
    <text evidence="4">The sequence shown here is derived from an EMBL/GenBank/DDBJ whole genome shotgun (WGS) entry which is preliminary data.</text>
</comment>